<dbReference type="PATRIC" id="fig|1365257.3.peg.3131"/>
<feature type="region of interest" description="Disordered" evidence="1">
    <location>
        <begin position="47"/>
        <end position="72"/>
    </location>
</feature>
<proteinExistence type="predicted"/>
<name>A0A167LR07_9GAMM</name>
<accession>A0A167LR07</accession>
<dbReference type="EMBL" id="AUXX01000023">
    <property type="protein sequence ID" value="KZN65045.1"/>
    <property type="molecule type" value="Genomic_DNA"/>
</dbReference>
<dbReference type="Proteomes" id="UP000076661">
    <property type="component" value="Unassembled WGS sequence"/>
</dbReference>
<evidence type="ECO:0000313" key="3">
    <source>
        <dbReference type="Proteomes" id="UP000076661"/>
    </source>
</evidence>
<dbReference type="Gene3D" id="1.25.40.10">
    <property type="entry name" value="Tetratricopeptide repeat domain"/>
    <property type="match status" value="1"/>
</dbReference>
<evidence type="ECO:0000256" key="1">
    <source>
        <dbReference type="SAM" id="MobiDB-lite"/>
    </source>
</evidence>
<reference evidence="2 3" key="1">
    <citation type="submission" date="2013-07" db="EMBL/GenBank/DDBJ databases">
        <title>Comparative Genomic and Metabolomic Analysis of Twelve Strains of Pseudoalteromonas luteoviolacea.</title>
        <authorList>
            <person name="Vynne N.G."/>
            <person name="Mansson M."/>
            <person name="Gram L."/>
        </authorList>
    </citation>
    <scope>NUCLEOTIDE SEQUENCE [LARGE SCALE GENOMIC DNA]</scope>
    <source>
        <strain evidence="2 3">S4060-1</strain>
    </source>
</reference>
<organism evidence="2 3">
    <name type="scientific">Pseudoalteromonas luteoviolacea S4060-1</name>
    <dbReference type="NCBI Taxonomy" id="1365257"/>
    <lineage>
        <taxon>Bacteria</taxon>
        <taxon>Pseudomonadati</taxon>
        <taxon>Pseudomonadota</taxon>
        <taxon>Gammaproteobacteria</taxon>
        <taxon>Alteromonadales</taxon>
        <taxon>Pseudoalteromonadaceae</taxon>
        <taxon>Pseudoalteromonas</taxon>
    </lineage>
</organism>
<sequence length="324" mass="37090">MTNLTINKKVLMLLIIFIALAVLVSLRFLPKDIPQYQPAVAHVERKKSPHSLLSNNNTTSPHEHIEPASVESETNALTNYSGQLTIMNKPQWKLPNNFYSVFTALKIAAKNGDAEAKYVIAMNLEYCLSAPLDDTALQKKLDEYASDGYGTSSMDTVIEQFNYCNYITQSERSQFFSYLEDAANSGSVAAQEHFSKIRPEFYMELQGYKSLVRDEYIHKRDTYMEQRVSFLKQASLHGSEQALKYLSYLYHSQQLSKNSLANAYALNKVIAQITDNSDTHNRYAKFEQSQYLQLTAEELDTAHEIYEHWISTIRANGTYYPSKY</sequence>
<evidence type="ECO:0000313" key="2">
    <source>
        <dbReference type="EMBL" id="KZN65045.1"/>
    </source>
</evidence>
<comment type="caution">
    <text evidence="2">The sequence shown here is derived from an EMBL/GenBank/DDBJ whole genome shotgun (WGS) entry which is preliminary data.</text>
</comment>
<feature type="compositionally biased region" description="Polar residues" evidence="1">
    <location>
        <begin position="51"/>
        <end position="60"/>
    </location>
</feature>
<dbReference type="InterPro" id="IPR011990">
    <property type="entry name" value="TPR-like_helical_dom_sf"/>
</dbReference>
<protein>
    <submittedName>
        <fullName evidence="2">Uncharacterized protein</fullName>
    </submittedName>
</protein>
<gene>
    <name evidence="2" type="ORF">N478_03285</name>
</gene>
<dbReference type="AlphaFoldDB" id="A0A167LR07"/>